<keyword evidence="3" id="KW-1185">Reference proteome</keyword>
<feature type="transmembrane region" description="Helical" evidence="1">
    <location>
        <begin position="344"/>
        <end position="368"/>
    </location>
</feature>
<dbReference type="EMBL" id="CP139960">
    <property type="protein sequence ID" value="WQD40235.1"/>
    <property type="molecule type" value="Genomic_DNA"/>
</dbReference>
<proteinExistence type="predicted"/>
<keyword evidence="1" id="KW-0472">Membrane</keyword>
<feature type="transmembrane region" description="Helical" evidence="1">
    <location>
        <begin position="210"/>
        <end position="228"/>
    </location>
</feature>
<evidence type="ECO:0000313" key="2">
    <source>
        <dbReference type="EMBL" id="WQD40235.1"/>
    </source>
</evidence>
<dbReference type="Proteomes" id="UP001325680">
    <property type="component" value="Chromosome"/>
</dbReference>
<feature type="transmembrane region" description="Helical" evidence="1">
    <location>
        <begin position="234"/>
        <end position="255"/>
    </location>
</feature>
<accession>A0ABZ0WAA7</accession>
<feature type="transmembrane region" description="Helical" evidence="1">
    <location>
        <begin position="9"/>
        <end position="28"/>
    </location>
</feature>
<protein>
    <submittedName>
        <fullName evidence="2">Uncharacterized protein</fullName>
    </submittedName>
</protein>
<feature type="transmembrane region" description="Helical" evidence="1">
    <location>
        <begin position="48"/>
        <end position="67"/>
    </location>
</feature>
<feature type="transmembrane region" description="Helical" evidence="1">
    <location>
        <begin position="275"/>
        <end position="297"/>
    </location>
</feature>
<gene>
    <name evidence="2" type="ORF">U0035_08770</name>
</gene>
<evidence type="ECO:0000256" key="1">
    <source>
        <dbReference type="SAM" id="Phobius"/>
    </source>
</evidence>
<evidence type="ECO:0000313" key="3">
    <source>
        <dbReference type="Proteomes" id="UP001325680"/>
    </source>
</evidence>
<feature type="transmembrane region" description="Helical" evidence="1">
    <location>
        <begin position="380"/>
        <end position="399"/>
    </location>
</feature>
<organism evidence="2 3">
    <name type="scientific">Niabella yanshanensis</name>
    <dbReference type="NCBI Taxonomy" id="577386"/>
    <lineage>
        <taxon>Bacteria</taxon>
        <taxon>Pseudomonadati</taxon>
        <taxon>Bacteroidota</taxon>
        <taxon>Chitinophagia</taxon>
        <taxon>Chitinophagales</taxon>
        <taxon>Chitinophagaceae</taxon>
        <taxon>Niabella</taxon>
    </lineage>
</organism>
<name>A0ABZ0WAA7_9BACT</name>
<feature type="transmembrane region" description="Helical" evidence="1">
    <location>
        <begin position="105"/>
        <end position="125"/>
    </location>
</feature>
<reference evidence="2 3" key="1">
    <citation type="submission" date="2023-12" db="EMBL/GenBank/DDBJ databases">
        <title>Genome sequencing and assembly of bacterial species from a model synthetic community.</title>
        <authorList>
            <person name="Hogle S.L."/>
        </authorList>
    </citation>
    <scope>NUCLEOTIDE SEQUENCE [LARGE SCALE GENOMIC DNA]</scope>
    <source>
        <strain evidence="2 3">HAMBI_3031</strain>
    </source>
</reference>
<sequence length="413" mass="46465">MKSGLHKWFYWGIVNLAIVALYGAVMRYKIAFHFPFFEQKNLLHAHSHFAFNGWTSHILYCGLTAFLARHIAAAPFKKYKILLGLNLICSFGMLFSFTIQGYKATSITFSTLSIALAVTYALFFFKDQKHLPINDAVKPWWKAALLLNVLSSAGPFALAYLMITHIPDQQIYLGSIYFYLHFQYSGWFFFGSVAMIVSHLNGHLPTFKKHFTLFAITVIPTFFLSLLWTRLPPWLYFVTAAATILQLAAWISLLVKAASIARKIRTTAAPSWINWFFYAAGLALTLKFVLQAISVIPSVSQLVFGFRPIIIAYLHLVLLGVYSLFFIGLLISRKIIRPTSTAKVAAFSFLSGVLLNELLLGLQGLAAFAYRPIPFINEMLFGAALLLLASAMGLVIAQFNCKKNTKRSRPTIR</sequence>
<dbReference type="RefSeq" id="WP_114789617.1">
    <property type="nucleotide sequence ID" value="NZ_CP139960.1"/>
</dbReference>
<feature type="transmembrane region" description="Helical" evidence="1">
    <location>
        <begin position="79"/>
        <end position="99"/>
    </location>
</feature>
<keyword evidence="1" id="KW-1133">Transmembrane helix</keyword>
<feature type="transmembrane region" description="Helical" evidence="1">
    <location>
        <begin position="176"/>
        <end position="198"/>
    </location>
</feature>
<keyword evidence="1" id="KW-0812">Transmembrane</keyword>
<feature type="transmembrane region" description="Helical" evidence="1">
    <location>
        <begin position="145"/>
        <end position="164"/>
    </location>
</feature>
<feature type="transmembrane region" description="Helical" evidence="1">
    <location>
        <begin position="309"/>
        <end position="332"/>
    </location>
</feature>